<keyword evidence="2" id="KW-1185">Reference proteome</keyword>
<organism evidence="1 2">
    <name type="scientific">Elysia marginata</name>
    <dbReference type="NCBI Taxonomy" id="1093978"/>
    <lineage>
        <taxon>Eukaryota</taxon>
        <taxon>Metazoa</taxon>
        <taxon>Spiralia</taxon>
        <taxon>Lophotrochozoa</taxon>
        <taxon>Mollusca</taxon>
        <taxon>Gastropoda</taxon>
        <taxon>Heterobranchia</taxon>
        <taxon>Euthyneura</taxon>
        <taxon>Panpulmonata</taxon>
        <taxon>Sacoglossa</taxon>
        <taxon>Placobranchoidea</taxon>
        <taxon>Plakobranchidae</taxon>
        <taxon>Elysia</taxon>
    </lineage>
</organism>
<accession>A0AAV4I5V0</accession>
<evidence type="ECO:0000313" key="1">
    <source>
        <dbReference type="EMBL" id="GFS05713.1"/>
    </source>
</evidence>
<name>A0AAV4I5V0_9GAST</name>
<comment type="caution">
    <text evidence="1">The sequence shown here is derived from an EMBL/GenBank/DDBJ whole genome shotgun (WGS) entry which is preliminary data.</text>
</comment>
<evidence type="ECO:0000313" key="2">
    <source>
        <dbReference type="Proteomes" id="UP000762676"/>
    </source>
</evidence>
<dbReference type="EMBL" id="BMAT01013095">
    <property type="protein sequence ID" value="GFS05713.1"/>
    <property type="molecule type" value="Genomic_DNA"/>
</dbReference>
<proteinExistence type="predicted"/>
<gene>
    <name evidence="1" type="ORF">ElyMa_006527200</name>
</gene>
<sequence length="126" mass="13402">MQSTTVGCDLSVVAAPLQAGYPGHCTALEYPLPSILKTRPVLDSIQLLLSSLQAGYPGHCTALEYPLPSILKTRPVLDSIQLLLSSTITLPVMMGSGRLQLINGKGMSAVGRWEVGLSLSARLQTR</sequence>
<reference evidence="1 2" key="1">
    <citation type="journal article" date="2021" name="Elife">
        <title>Chloroplast acquisition without the gene transfer in kleptoplastic sea slugs, Plakobranchus ocellatus.</title>
        <authorList>
            <person name="Maeda T."/>
            <person name="Takahashi S."/>
            <person name="Yoshida T."/>
            <person name="Shimamura S."/>
            <person name="Takaki Y."/>
            <person name="Nagai Y."/>
            <person name="Toyoda A."/>
            <person name="Suzuki Y."/>
            <person name="Arimoto A."/>
            <person name="Ishii H."/>
            <person name="Satoh N."/>
            <person name="Nishiyama T."/>
            <person name="Hasebe M."/>
            <person name="Maruyama T."/>
            <person name="Minagawa J."/>
            <person name="Obokata J."/>
            <person name="Shigenobu S."/>
        </authorList>
    </citation>
    <scope>NUCLEOTIDE SEQUENCE [LARGE SCALE GENOMIC DNA]</scope>
</reference>
<dbReference type="Proteomes" id="UP000762676">
    <property type="component" value="Unassembled WGS sequence"/>
</dbReference>
<protein>
    <submittedName>
        <fullName evidence="1">Uncharacterized protein</fullName>
    </submittedName>
</protein>
<dbReference type="AlphaFoldDB" id="A0AAV4I5V0"/>